<evidence type="ECO:0000313" key="2">
    <source>
        <dbReference type="EMBL" id="EAT17121.1"/>
    </source>
</evidence>
<accession>Q1K353</accession>
<dbReference type="RefSeq" id="WP_005998051.1">
    <property type="nucleotide sequence ID" value="NZ_AAEW02000002.1"/>
</dbReference>
<reference evidence="2" key="1">
    <citation type="submission" date="2006-05" db="EMBL/GenBank/DDBJ databases">
        <title>Annotation of the draft genome assembly of Desulfuromonas acetoxidans DSM 684.</title>
        <authorList>
            <consortium name="US DOE Joint Genome Institute (JGI-ORNL)"/>
            <person name="Larimer F."/>
            <person name="Land M."/>
            <person name="Hauser L."/>
        </authorList>
    </citation>
    <scope>NUCLEOTIDE SEQUENCE [LARGE SCALE GENOMIC DNA]</scope>
    <source>
        <strain evidence="2">DSM 684</strain>
    </source>
</reference>
<gene>
    <name evidence="2" type="ORF">Dace_2987</name>
</gene>
<dbReference type="GO" id="GO:0016747">
    <property type="term" value="F:acyltransferase activity, transferring groups other than amino-acyl groups"/>
    <property type="evidence" value="ECO:0007669"/>
    <property type="project" value="InterPro"/>
</dbReference>
<comment type="caution">
    <text evidence="2">The sequence shown here is derived from an EMBL/GenBank/DDBJ whole genome shotgun (WGS) entry which is preliminary data.</text>
</comment>
<dbReference type="Pfam" id="PF13673">
    <property type="entry name" value="Acetyltransf_10"/>
    <property type="match status" value="1"/>
</dbReference>
<dbReference type="InterPro" id="IPR052564">
    <property type="entry name" value="N-acetyltrans/Recomb-assoc"/>
</dbReference>
<keyword evidence="3" id="KW-1185">Reference proteome</keyword>
<organism evidence="2 3">
    <name type="scientific">Desulfuromonas acetoxidans (strain DSM 684 / 11070)</name>
    <dbReference type="NCBI Taxonomy" id="281689"/>
    <lineage>
        <taxon>Bacteria</taxon>
        <taxon>Pseudomonadati</taxon>
        <taxon>Thermodesulfobacteriota</taxon>
        <taxon>Desulfuromonadia</taxon>
        <taxon>Desulfuromonadales</taxon>
        <taxon>Desulfuromonadaceae</taxon>
        <taxon>Desulfuromonas</taxon>
    </lineage>
</organism>
<dbReference type="AlphaFoldDB" id="Q1K353"/>
<dbReference type="Gene3D" id="3.40.630.30">
    <property type="match status" value="1"/>
</dbReference>
<dbReference type="EMBL" id="AAEW02000002">
    <property type="protein sequence ID" value="EAT17121.1"/>
    <property type="molecule type" value="Genomic_DNA"/>
</dbReference>
<dbReference type="PANTHER" id="PTHR43451">
    <property type="entry name" value="ACETYLTRANSFERASE (GNAT) FAMILY PROTEIN"/>
    <property type="match status" value="1"/>
</dbReference>
<dbReference type="InterPro" id="IPR000182">
    <property type="entry name" value="GNAT_dom"/>
</dbReference>
<dbReference type="PROSITE" id="PS51186">
    <property type="entry name" value="GNAT"/>
    <property type="match status" value="1"/>
</dbReference>
<dbReference type="SUPFAM" id="SSF55729">
    <property type="entry name" value="Acyl-CoA N-acyltransferases (Nat)"/>
    <property type="match status" value="1"/>
</dbReference>
<dbReference type="Proteomes" id="UP000005695">
    <property type="component" value="Unassembled WGS sequence"/>
</dbReference>
<dbReference type="PANTHER" id="PTHR43451:SF1">
    <property type="entry name" value="ACETYLTRANSFERASE"/>
    <property type="match status" value="1"/>
</dbReference>
<dbReference type="InterPro" id="IPR016181">
    <property type="entry name" value="Acyl_CoA_acyltransferase"/>
</dbReference>
<evidence type="ECO:0000259" key="1">
    <source>
        <dbReference type="PROSITE" id="PS51186"/>
    </source>
</evidence>
<dbReference type="CDD" id="cd04301">
    <property type="entry name" value="NAT_SF"/>
    <property type="match status" value="1"/>
</dbReference>
<name>Q1K353_DESA6</name>
<proteinExistence type="predicted"/>
<sequence>MKIRRYNLGEEQALWSLLYETVHQVNGKDYSPAQLDAWAPSQIDLATWKERLSQTNPFVAEENSALIGFAELEENGHIDCFYCAHDWQGNGVGTALLQAIEHEAAKRGLSRLFAEASITAKSFFEKHGFSVEAEQSVLLRGEHFTNFVVSKNI</sequence>
<dbReference type="OrthoDB" id="5355033at2"/>
<evidence type="ECO:0000313" key="3">
    <source>
        <dbReference type="Proteomes" id="UP000005695"/>
    </source>
</evidence>
<feature type="domain" description="N-acetyltransferase" evidence="1">
    <location>
        <begin position="1"/>
        <end position="153"/>
    </location>
</feature>
<reference evidence="2" key="2">
    <citation type="submission" date="2006-05" db="EMBL/GenBank/DDBJ databases">
        <title>Sequencing of the draft genome and assembly of Desulfuromonas acetoxidans DSM 684.</title>
        <authorList>
            <consortium name="US DOE Joint Genome Institute (JGI-PGF)"/>
            <person name="Copeland A."/>
            <person name="Lucas S."/>
            <person name="Lapidus A."/>
            <person name="Barry K."/>
            <person name="Detter J.C."/>
            <person name="Glavina del Rio T."/>
            <person name="Hammon N."/>
            <person name="Israni S."/>
            <person name="Dalin E."/>
            <person name="Tice H."/>
            <person name="Bruce D."/>
            <person name="Pitluck S."/>
            <person name="Richardson P."/>
        </authorList>
    </citation>
    <scope>NUCLEOTIDE SEQUENCE [LARGE SCALE GENOMIC DNA]</scope>
    <source>
        <strain evidence="2">DSM 684</strain>
    </source>
</reference>
<protein>
    <submittedName>
        <fullName evidence="2">GCN5-related N-acetyltransferase</fullName>
    </submittedName>
</protein>